<dbReference type="Bgee" id="WBGene00009766">
    <property type="expression patterns" value="Expressed in adult organism and 1 other cell type or tissue"/>
</dbReference>
<evidence type="ECO:0000256" key="1">
    <source>
        <dbReference type="SAM" id="SignalP"/>
    </source>
</evidence>
<dbReference type="AlphaFoldDB" id="Q9XV23"/>
<dbReference type="CTD" id="185837"/>
<sequence length="149" mass="15836">MFLCLLLIEAVGARVAPASVVLAPVDSEGQHCGIVECRPGYDCVGGKCVKDYPNSCTTIKCQAGYQCTIKNGKGGCYPVSNKSLDLCVFTTCPKMSSCIVVDGKAKCVPRSPPCTIKQCPKGQKCGLRNGLSTCVPEFSYEPANMEQLN</sequence>
<gene>
    <name evidence="2" type="ORF">CELE_F46B3.15</name>
    <name evidence="2 4" type="ORF">F46B3.15</name>
</gene>
<dbReference type="EMBL" id="BX284605">
    <property type="protein sequence ID" value="CAB04396.2"/>
    <property type="molecule type" value="Genomic_DNA"/>
</dbReference>
<dbReference type="OrthoDB" id="9167585at2759"/>
<proteinExistence type="predicted"/>
<dbReference type="GeneID" id="185837"/>
<dbReference type="KEGG" id="cel:CELE_F46B3.15"/>
<dbReference type="AGR" id="WB:WBGene00009766"/>
<keyword evidence="1" id="KW-0732">Signal</keyword>
<evidence type="ECO:0000313" key="4">
    <source>
        <dbReference type="WormBase" id="F46B3.15"/>
    </source>
</evidence>
<dbReference type="STRING" id="6239.F46B3.15.1"/>
<keyword evidence="3" id="KW-1185">Reference proteome</keyword>
<dbReference type="HOGENOM" id="CLU_1751359_0_0_1"/>
<dbReference type="PaxDb" id="6239-F46B3.15"/>
<protein>
    <submittedName>
        <fullName evidence="2">EB domain-containing protein</fullName>
    </submittedName>
</protein>
<dbReference type="WormBase" id="F46B3.15">
    <property type="protein sequence ID" value="CE40851"/>
    <property type="gene ID" value="WBGene00009766"/>
</dbReference>
<dbReference type="eggNOG" id="KOG1218">
    <property type="taxonomic scope" value="Eukaryota"/>
</dbReference>
<feature type="signal peptide" evidence="1">
    <location>
        <begin position="1"/>
        <end position="18"/>
    </location>
</feature>
<organism evidence="2 3">
    <name type="scientific">Caenorhabditis elegans</name>
    <dbReference type="NCBI Taxonomy" id="6239"/>
    <lineage>
        <taxon>Eukaryota</taxon>
        <taxon>Metazoa</taxon>
        <taxon>Ecdysozoa</taxon>
        <taxon>Nematoda</taxon>
        <taxon>Chromadorea</taxon>
        <taxon>Rhabditida</taxon>
        <taxon>Rhabditina</taxon>
        <taxon>Rhabditomorpha</taxon>
        <taxon>Rhabditoidea</taxon>
        <taxon>Rhabditidae</taxon>
        <taxon>Peloderinae</taxon>
        <taxon>Caenorhabditis</taxon>
    </lineage>
</organism>
<dbReference type="InParanoid" id="Q9XV23"/>
<name>Q9XV23_CAEEL</name>
<dbReference type="PIR" id="T22272">
    <property type="entry name" value="T22272"/>
</dbReference>
<dbReference type="PhylomeDB" id="Q9XV23"/>
<evidence type="ECO:0000313" key="3">
    <source>
        <dbReference type="Proteomes" id="UP000001940"/>
    </source>
</evidence>
<dbReference type="Proteomes" id="UP000001940">
    <property type="component" value="Chromosome V"/>
</dbReference>
<accession>Q9XV23</accession>
<evidence type="ECO:0000313" key="2">
    <source>
        <dbReference type="EMBL" id="CAB04396.2"/>
    </source>
</evidence>
<feature type="chain" id="PRO_5004338719" evidence="1">
    <location>
        <begin position="19"/>
        <end position="149"/>
    </location>
</feature>
<dbReference type="RefSeq" id="NP_507984.2">
    <property type="nucleotide sequence ID" value="NM_075583.2"/>
</dbReference>
<dbReference type="UCSC" id="F46B3.15">
    <property type="organism name" value="c. elegans"/>
</dbReference>
<reference evidence="2 3" key="1">
    <citation type="journal article" date="1998" name="Science">
        <title>Genome sequence of the nematode C. elegans: a platform for investigating biology.</title>
        <authorList>
            <consortium name="The C. elegans sequencing consortium"/>
            <person name="Sulson J.E."/>
            <person name="Waterston R."/>
        </authorList>
    </citation>
    <scope>NUCLEOTIDE SEQUENCE [LARGE SCALE GENOMIC DNA]</scope>
    <source>
        <strain evidence="2 3">Bristol N2</strain>
    </source>
</reference>